<dbReference type="GO" id="GO:0015252">
    <property type="term" value="F:proton channel activity"/>
    <property type="evidence" value="ECO:0007669"/>
    <property type="project" value="InterPro"/>
</dbReference>
<evidence type="ECO:0000256" key="11">
    <source>
        <dbReference type="ARBA" id="ARBA00023303"/>
    </source>
</evidence>
<gene>
    <name evidence="14" type="ORF">GCM10007301_48460</name>
</gene>
<organism evidence="14 15">
    <name type="scientific">Azorhizobium oxalatiphilum</name>
    <dbReference type="NCBI Taxonomy" id="980631"/>
    <lineage>
        <taxon>Bacteria</taxon>
        <taxon>Pseudomonadati</taxon>
        <taxon>Pseudomonadota</taxon>
        <taxon>Alphaproteobacteria</taxon>
        <taxon>Hyphomicrobiales</taxon>
        <taxon>Xanthobacteraceae</taxon>
        <taxon>Azorhizobium</taxon>
    </lineage>
</organism>
<dbReference type="InterPro" id="IPR010617">
    <property type="entry name" value="TMEM175-like"/>
</dbReference>
<evidence type="ECO:0000256" key="6">
    <source>
        <dbReference type="ARBA" id="ARBA00022826"/>
    </source>
</evidence>
<evidence type="ECO:0000256" key="5">
    <source>
        <dbReference type="ARBA" id="ARBA00022692"/>
    </source>
</evidence>
<evidence type="ECO:0008006" key="16">
    <source>
        <dbReference type="Google" id="ProtNLM"/>
    </source>
</evidence>
<keyword evidence="10 13" id="KW-0472">Membrane</keyword>
<dbReference type="EMBL" id="BMCT01000009">
    <property type="protein sequence ID" value="GGF82646.1"/>
    <property type="molecule type" value="Genomic_DNA"/>
</dbReference>
<keyword evidence="8 13" id="KW-1133">Transmembrane helix</keyword>
<keyword evidence="11" id="KW-0407">Ion channel</keyword>
<evidence type="ECO:0000256" key="7">
    <source>
        <dbReference type="ARBA" id="ARBA00022958"/>
    </source>
</evidence>
<proteinExistence type="inferred from homology"/>
<evidence type="ECO:0000256" key="8">
    <source>
        <dbReference type="ARBA" id="ARBA00022989"/>
    </source>
</evidence>
<dbReference type="GO" id="GO:0005267">
    <property type="term" value="F:potassium channel activity"/>
    <property type="evidence" value="ECO:0007669"/>
    <property type="project" value="UniProtKB-KW"/>
</dbReference>
<evidence type="ECO:0000256" key="3">
    <source>
        <dbReference type="ARBA" id="ARBA00022448"/>
    </source>
</evidence>
<comment type="similarity">
    <text evidence="2">Belongs to the TMEM175 family.</text>
</comment>
<comment type="subcellular location">
    <subcellularLocation>
        <location evidence="1">Membrane</location>
        <topology evidence="1">Multi-pass membrane protein</topology>
    </subcellularLocation>
</comment>
<accession>A0A917CB22</accession>
<feature type="transmembrane region" description="Helical" evidence="13">
    <location>
        <begin position="154"/>
        <end position="175"/>
    </location>
</feature>
<sequence length="199" mass="22372">MSRRFARSRLEALNDGIFAFAMTLLVLGIRLPPDLPITDPRELAAQILGLWPQALTYGISFAVLAVMWHSAIEHRQREEAITSGHVRLWMLYLLFITSMPFSSSVVGHYGEMAPAVWLYAANMLMLGLLGLLLNAYNYDRTQTYEMAAARRRMLLFMGSAVLSALIALFAPRYALWAYALNILRLFSAPPPQRRRAGPG</sequence>
<comment type="caution">
    <text evidence="14">The sequence shown here is derived from an EMBL/GenBank/DDBJ whole genome shotgun (WGS) entry which is preliminary data.</text>
</comment>
<keyword evidence="15" id="KW-1185">Reference proteome</keyword>
<evidence type="ECO:0000313" key="15">
    <source>
        <dbReference type="Proteomes" id="UP000606044"/>
    </source>
</evidence>
<comment type="catalytic activity">
    <reaction evidence="12">
        <text>K(+)(in) = K(+)(out)</text>
        <dbReference type="Rhea" id="RHEA:29463"/>
        <dbReference type="ChEBI" id="CHEBI:29103"/>
    </reaction>
</comment>
<evidence type="ECO:0000256" key="2">
    <source>
        <dbReference type="ARBA" id="ARBA00006920"/>
    </source>
</evidence>
<evidence type="ECO:0000256" key="12">
    <source>
        <dbReference type="ARBA" id="ARBA00034430"/>
    </source>
</evidence>
<reference evidence="14" key="2">
    <citation type="submission" date="2020-09" db="EMBL/GenBank/DDBJ databases">
        <authorList>
            <person name="Sun Q."/>
            <person name="Sedlacek I."/>
        </authorList>
    </citation>
    <scope>NUCLEOTIDE SEQUENCE</scope>
    <source>
        <strain evidence="14">CCM 7897</strain>
    </source>
</reference>
<dbReference type="Proteomes" id="UP000606044">
    <property type="component" value="Unassembled WGS sequence"/>
</dbReference>
<evidence type="ECO:0000256" key="10">
    <source>
        <dbReference type="ARBA" id="ARBA00023136"/>
    </source>
</evidence>
<feature type="transmembrane region" description="Helical" evidence="13">
    <location>
        <begin position="12"/>
        <end position="31"/>
    </location>
</feature>
<dbReference type="GO" id="GO:0016020">
    <property type="term" value="C:membrane"/>
    <property type="evidence" value="ECO:0007669"/>
    <property type="project" value="UniProtKB-SubCell"/>
</dbReference>
<evidence type="ECO:0000256" key="9">
    <source>
        <dbReference type="ARBA" id="ARBA00023065"/>
    </source>
</evidence>
<dbReference type="RefSeq" id="WP_188583457.1">
    <property type="nucleotide sequence ID" value="NZ_BMCT01000009.1"/>
</dbReference>
<evidence type="ECO:0000256" key="1">
    <source>
        <dbReference type="ARBA" id="ARBA00004141"/>
    </source>
</evidence>
<evidence type="ECO:0000256" key="4">
    <source>
        <dbReference type="ARBA" id="ARBA00022538"/>
    </source>
</evidence>
<keyword evidence="4" id="KW-0633">Potassium transport</keyword>
<feature type="transmembrane region" description="Helical" evidence="13">
    <location>
        <begin position="89"/>
        <end position="110"/>
    </location>
</feature>
<reference evidence="14" key="1">
    <citation type="journal article" date="2014" name="Int. J. Syst. Evol. Microbiol.">
        <title>Complete genome sequence of Corynebacterium casei LMG S-19264T (=DSM 44701T), isolated from a smear-ripened cheese.</title>
        <authorList>
            <consortium name="US DOE Joint Genome Institute (JGI-PGF)"/>
            <person name="Walter F."/>
            <person name="Albersmeier A."/>
            <person name="Kalinowski J."/>
            <person name="Ruckert C."/>
        </authorList>
    </citation>
    <scope>NUCLEOTIDE SEQUENCE</scope>
    <source>
        <strain evidence="14">CCM 7897</strain>
    </source>
</reference>
<dbReference type="AlphaFoldDB" id="A0A917CB22"/>
<dbReference type="Pfam" id="PF06736">
    <property type="entry name" value="TMEM175"/>
    <property type="match status" value="1"/>
</dbReference>
<dbReference type="PANTHER" id="PTHR31462:SF5">
    <property type="entry name" value="ENDOSOMAL_LYSOSOMAL PROTON CHANNEL TMEM175"/>
    <property type="match status" value="1"/>
</dbReference>
<feature type="transmembrane region" description="Helical" evidence="13">
    <location>
        <begin position="43"/>
        <end position="68"/>
    </location>
</feature>
<keyword evidence="7" id="KW-0630">Potassium</keyword>
<keyword evidence="5 13" id="KW-0812">Transmembrane</keyword>
<protein>
    <recommendedName>
        <fullName evidence="16">DUF1211 domain-containing protein</fullName>
    </recommendedName>
</protein>
<evidence type="ECO:0000256" key="13">
    <source>
        <dbReference type="SAM" id="Phobius"/>
    </source>
</evidence>
<evidence type="ECO:0000313" key="14">
    <source>
        <dbReference type="EMBL" id="GGF82646.1"/>
    </source>
</evidence>
<keyword evidence="9" id="KW-0406">Ion transport</keyword>
<feature type="transmembrane region" description="Helical" evidence="13">
    <location>
        <begin position="116"/>
        <end position="133"/>
    </location>
</feature>
<dbReference type="PANTHER" id="PTHR31462">
    <property type="entry name" value="ENDOSOMAL/LYSOSOMAL POTASSIUM CHANNEL TMEM175"/>
    <property type="match status" value="1"/>
</dbReference>
<name>A0A917CB22_9HYPH</name>
<keyword evidence="6" id="KW-0631">Potassium channel</keyword>
<keyword evidence="3" id="KW-0813">Transport</keyword>